<gene>
    <name evidence="1" type="ORF">FHS57_004213</name>
</gene>
<keyword evidence="2" id="KW-1185">Reference proteome</keyword>
<organism evidence="1 2">
    <name type="scientific">Runella defluvii</name>
    <dbReference type="NCBI Taxonomy" id="370973"/>
    <lineage>
        <taxon>Bacteria</taxon>
        <taxon>Pseudomonadati</taxon>
        <taxon>Bacteroidota</taxon>
        <taxon>Cytophagia</taxon>
        <taxon>Cytophagales</taxon>
        <taxon>Spirosomataceae</taxon>
        <taxon>Runella</taxon>
    </lineage>
</organism>
<evidence type="ECO:0000313" key="1">
    <source>
        <dbReference type="EMBL" id="MBB3840200.1"/>
    </source>
</evidence>
<proteinExistence type="predicted"/>
<accession>A0A7W5ZMS9</accession>
<evidence type="ECO:0000313" key="2">
    <source>
        <dbReference type="Proteomes" id="UP000541352"/>
    </source>
</evidence>
<dbReference type="EMBL" id="JACIBY010000009">
    <property type="protein sequence ID" value="MBB3840200.1"/>
    <property type="molecule type" value="Genomic_DNA"/>
</dbReference>
<dbReference type="Proteomes" id="UP000541352">
    <property type="component" value="Unassembled WGS sequence"/>
</dbReference>
<name>A0A7W5ZMS9_9BACT</name>
<reference evidence="1 2" key="1">
    <citation type="submission" date="2020-08" db="EMBL/GenBank/DDBJ databases">
        <title>Genomic Encyclopedia of Type Strains, Phase IV (KMG-IV): sequencing the most valuable type-strain genomes for metagenomic binning, comparative biology and taxonomic classification.</title>
        <authorList>
            <person name="Goeker M."/>
        </authorList>
    </citation>
    <scope>NUCLEOTIDE SEQUENCE [LARGE SCALE GENOMIC DNA]</scope>
    <source>
        <strain evidence="1 2">DSM 17976</strain>
    </source>
</reference>
<sequence length="46" mass="5525">MILCKELLKLTVQRCSIFKSGKSHKERIFMPIFNENIYRYLTVFNA</sequence>
<protein>
    <submittedName>
        <fullName evidence="1">Uncharacterized protein</fullName>
    </submittedName>
</protein>
<dbReference type="AlphaFoldDB" id="A0A7W5ZMS9"/>
<comment type="caution">
    <text evidence="1">The sequence shown here is derived from an EMBL/GenBank/DDBJ whole genome shotgun (WGS) entry which is preliminary data.</text>
</comment>